<evidence type="ECO:0000313" key="2">
    <source>
        <dbReference type="Proteomes" id="UP000024635"/>
    </source>
</evidence>
<protein>
    <submittedName>
        <fullName evidence="1">Uncharacterized protein</fullName>
    </submittedName>
</protein>
<accession>A0A016SJZ2</accession>
<sequence>MYSQLQKYAGKSWDSGAALSVSAARRLQGLQGRDTEETRAAAPTLARVHLELTIHEKKNKVFFSSTALVSYRWAKISYWVGQ</sequence>
<organism evidence="1 2">
    <name type="scientific">Ancylostoma ceylanicum</name>
    <dbReference type="NCBI Taxonomy" id="53326"/>
    <lineage>
        <taxon>Eukaryota</taxon>
        <taxon>Metazoa</taxon>
        <taxon>Ecdysozoa</taxon>
        <taxon>Nematoda</taxon>
        <taxon>Chromadorea</taxon>
        <taxon>Rhabditida</taxon>
        <taxon>Rhabditina</taxon>
        <taxon>Rhabditomorpha</taxon>
        <taxon>Strongyloidea</taxon>
        <taxon>Ancylostomatidae</taxon>
        <taxon>Ancylostomatinae</taxon>
        <taxon>Ancylostoma</taxon>
    </lineage>
</organism>
<proteinExistence type="predicted"/>
<dbReference type="EMBL" id="JARK01001547">
    <property type="protein sequence ID" value="EYB91008.1"/>
    <property type="molecule type" value="Genomic_DNA"/>
</dbReference>
<keyword evidence="2" id="KW-1185">Reference proteome</keyword>
<reference evidence="2" key="1">
    <citation type="journal article" date="2015" name="Nat. Genet.">
        <title>The genome and transcriptome of the zoonotic hookworm Ancylostoma ceylanicum identify infection-specific gene families.</title>
        <authorList>
            <person name="Schwarz E.M."/>
            <person name="Hu Y."/>
            <person name="Antoshechkin I."/>
            <person name="Miller M.M."/>
            <person name="Sternberg P.W."/>
            <person name="Aroian R.V."/>
        </authorList>
    </citation>
    <scope>NUCLEOTIDE SEQUENCE</scope>
    <source>
        <strain evidence="2">HY135</strain>
    </source>
</reference>
<gene>
    <name evidence="1" type="primary">Acey_s0211.g2189</name>
    <name evidence="1" type="ORF">Y032_0211g2189</name>
</gene>
<dbReference type="Proteomes" id="UP000024635">
    <property type="component" value="Unassembled WGS sequence"/>
</dbReference>
<comment type="caution">
    <text evidence="1">The sequence shown here is derived from an EMBL/GenBank/DDBJ whole genome shotgun (WGS) entry which is preliminary data.</text>
</comment>
<name>A0A016SJZ2_9BILA</name>
<dbReference type="AlphaFoldDB" id="A0A016SJZ2"/>
<evidence type="ECO:0000313" key="1">
    <source>
        <dbReference type="EMBL" id="EYB91008.1"/>
    </source>
</evidence>